<feature type="transmembrane region" description="Helical" evidence="8">
    <location>
        <begin position="184"/>
        <end position="201"/>
    </location>
</feature>
<accession>A0A940PMS8</accession>
<keyword evidence="3 8" id="KW-0813">Transport</keyword>
<feature type="transmembrane region" description="Helical" evidence="8">
    <location>
        <begin position="366"/>
        <end position="385"/>
    </location>
</feature>
<evidence type="ECO:0000256" key="6">
    <source>
        <dbReference type="ARBA" id="ARBA00022989"/>
    </source>
</evidence>
<keyword evidence="4 8" id="KW-1003">Cell membrane</keyword>
<evidence type="ECO:0000256" key="8">
    <source>
        <dbReference type="RuleBase" id="RU365092"/>
    </source>
</evidence>
<keyword evidence="6 8" id="KW-1133">Transmembrane helix</keyword>
<dbReference type="PANTHER" id="PTHR30003">
    <property type="entry name" value="L-LACTATE PERMEASE"/>
    <property type="match status" value="1"/>
</dbReference>
<reference evidence="9" key="1">
    <citation type="submission" date="2021-02" db="EMBL/GenBank/DDBJ databases">
        <title>Sequencing the genomes of 1000 actinobacteria strains.</title>
        <authorList>
            <person name="Klenk H.-P."/>
        </authorList>
    </citation>
    <scope>NUCLEOTIDE SEQUENCE</scope>
    <source>
        <strain evidence="9">DSM 22850</strain>
    </source>
</reference>
<dbReference type="Pfam" id="PF02652">
    <property type="entry name" value="Lactate_perm"/>
    <property type="match status" value="2"/>
</dbReference>
<dbReference type="GO" id="GO:0015129">
    <property type="term" value="F:lactate transmembrane transporter activity"/>
    <property type="evidence" value="ECO:0007669"/>
    <property type="project" value="UniProtKB-UniRule"/>
</dbReference>
<dbReference type="PANTHER" id="PTHR30003:SF0">
    <property type="entry name" value="GLYCOLATE PERMEASE GLCA-RELATED"/>
    <property type="match status" value="1"/>
</dbReference>
<dbReference type="InterPro" id="IPR003804">
    <property type="entry name" value="Lactate_perm"/>
</dbReference>
<evidence type="ECO:0000256" key="2">
    <source>
        <dbReference type="ARBA" id="ARBA00010100"/>
    </source>
</evidence>
<dbReference type="AlphaFoldDB" id="A0A940PMS8"/>
<comment type="similarity">
    <text evidence="2 8">Belongs to the lactate permease family.</text>
</comment>
<organism evidence="9 10">
    <name type="scientific">Leucobacter exalbidus</name>
    <dbReference type="NCBI Taxonomy" id="662960"/>
    <lineage>
        <taxon>Bacteria</taxon>
        <taxon>Bacillati</taxon>
        <taxon>Actinomycetota</taxon>
        <taxon>Actinomycetes</taxon>
        <taxon>Micrococcales</taxon>
        <taxon>Microbacteriaceae</taxon>
        <taxon>Leucobacter</taxon>
    </lineage>
</organism>
<feature type="transmembrane region" description="Helical" evidence="8">
    <location>
        <begin position="233"/>
        <end position="252"/>
    </location>
</feature>
<feature type="transmembrane region" description="Helical" evidence="8">
    <location>
        <begin position="208"/>
        <end position="227"/>
    </location>
</feature>
<name>A0A940PMS8_9MICO</name>
<comment type="caution">
    <text evidence="9">The sequence shown here is derived from an EMBL/GenBank/DDBJ whole genome shotgun (WGS) entry which is preliminary data.</text>
</comment>
<evidence type="ECO:0000313" key="10">
    <source>
        <dbReference type="Proteomes" id="UP000675163"/>
    </source>
</evidence>
<keyword evidence="10" id="KW-1185">Reference proteome</keyword>
<gene>
    <name evidence="9" type="ORF">JOF28_002059</name>
</gene>
<sequence length="485" mass="49749">METLHTLLAALPVLCVIGLILLRVPALYAVVVSIAVALVLGFWFPIEGAQLADRAVSLSTVTVSVMFILLGGIVLSEHLAASGAQDRISDWLGRAAGGFERSMLMVGICVAPLAESLVGFGVGVIIAVPLLTRLGLGLTKAATVGLVGLTMGAWGSLGPGILIASELSGVDFSQLGIWAAKFNILPQLVLGASVAIIGLGAKRALRWAGEWVTASVLMWATLLTVNVWLTPAIAGVLASLVGIIVFLVAAALHGHRPPSMDRVTVRAFLPYGVLTVSMLAVSAFNLVIGFGAWTALLTSPGLWLMVTAAFTPRLVGIARSDAQLSVGRGARLWIPICSVNVLYIMFGTLLSVNGMTAELADQAAGLGRWFVPLIPVIGFLGGYITNSNSGAAAMLAGGLTGASNSLGINSAATLGLQNSTTGFSSMASPSRVELAQRVAQRDATPGGEKIDTVAILRTVLISCGAAVAALMLGAITANALGWLAA</sequence>
<proteinExistence type="inferred from homology"/>
<keyword evidence="7 8" id="KW-0472">Membrane</keyword>
<protein>
    <recommendedName>
        <fullName evidence="8">L-lactate permease</fullName>
    </recommendedName>
</protein>
<feature type="transmembrane region" description="Helical" evidence="8">
    <location>
        <begin position="264"/>
        <end position="284"/>
    </location>
</feature>
<evidence type="ECO:0000256" key="5">
    <source>
        <dbReference type="ARBA" id="ARBA00022692"/>
    </source>
</evidence>
<evidence type="ECO:0000256" key="3">
    <source>
        <dbReference type="ARBA" id="ARBA00022448"/>
    </source>
</evidence>
<comment type="subcellular location">
    <subcellularLocation>
        <location evidence="1 8">Cell membrane</location>
        <topology evidence="1 8">Multi-pass membrane protein</topology>
    </subcellularLocation>
</comment>
<feature type="transmembrane region" description="Helical" evidence="8">
    <location>
        <begin position="104"/>
        <end position="131"/>
    </location>
</feature>
<feature type="transmembrane region" description="Helical" evidence="8">
    <location>
        <begin position="332"/>
        <end position="354"/>
    </location>
</feature>
<evidence type="ECO:0000256" key="4">
    <source>
        <dbReference type="ARBA" id="ARBA00022475"/>
    </source>
</evidence>
<feature type="transmembrane region" description="Helical" evidence="8">
    <location>
        <begin position="290"/>
        <end position="311"/>
    </location>
</feature>
<comment type="function">
    <text evidence="8">Uptake of L-lactate across the membrane. Can also transport D-lactate and glycolate.</text>
</comment>
<dbReference type="GO" id="GO:0015295">
    <property type="term" value="F:solute:proton symporter activity"/>
    <property type="evidence" value="ECO:0007669"/>
    <property type="project" value="TreeGrafter"/>
</dbReference>
<keyword evidence="5 8" id="KW-0812">Transmembrane</keyword>
<feature type="transmembrane region" description="Helical" evidence="8">
    <location>
        <begin position="459"/>
        <end position="484"/>
    </location>
</feature>
<dbReference type="GO" id="GO:0005886">
    <property type="term" value="C:plasma membrane"/>
    <property type="evidence" value="ECO:0007669"/>
    <property type="project" value="UniProtKB-SubCell"/>
</dbReference>
<feature type="transmembrane region" description="Helical" evidence="8">
    <location>
        <begin position="25"/>
        <end position="44"/>
    </location>
</feature>
<evidence type="ECO:0000256" key="7">
    <source>
        <dbReference type="ARBA" id="ARBA00023136"/>
    </source>
</evidence>
<feature type="transmembrane region" description="Helical" evidence="8">
    <location>
        <begin position="56"/>
        <end position="75"/>
    </location>
</feature>
<feature type="transmembrane region" description="Helical" evidence="8">
    <location>
        <begin position="143"/>
        <end position="164"/>
    </location>
</feature>
<evidence type="ECO:0000313" key="9">
    <source>
        <dbReference type="EMBL" id="MBP1326827.1"/>
    </source>
</evidence>
<dbReference type="Proteomes" id="UP000675163">
    <property type="component" value="Unassembled WGS sequence"/>
</dbReference>
<dbReference type="EMBL" id="JAFIDA010000001">
    <property type="protein sequence ID" value="MBP1326827.1"/>
    <property type="molecule type" value="Genomic_DNA"/>
</dbReference>
<dbReference type="RefSeq" id="WP_209705673.1">
    <property type="nucleotide sequence ID" value="NZ_JAFIDA010000001.1"/>
</dbReference>
<evidence type="ECO:0000256" key="1">
    <source>
        <dbReference type="ARBA" id="ARBA00004651"/>
    </source>
</evidence>